<dbReference type="EMBL" id="BLIO01000001">
    <property type="protein sequence ID" value="GFE13259.1"/>
    <property type="molecule type" value="Genomic_DNA"/>
</dbReference>
<organism evidence="1 2">
    <name type="scientific">Streptomyces glebosus</name>
    <dbReference type="NCBI Taxonomy" id="249580"/>
    <lineage>
        <taxon>Bacteria</taxon>
        <taxon>Bacillati</taxon>
        <taxon>Actinomycetota</taxon>
        <taxon>Actinomycetes</taxon>
        <taxon>Kitasatosporales</taxon>
        <taxon>Streptomycetaceae</taxon>
        <taxon>Streptomyces</taxon>
    </lineage>
</organism>
<sequence length="216" mass="22693">MDTIDLLAAQPRPEGTTEYGSTDLRRMHVGRYQVLYEITEESVTLMVVQSAGSYKSAQAVACRAGMVGDPGSAVIRTTSWSPSGTSRIAVQPQRAGSRVVQGLGAVPGCVDRMCLPDLPELLAASVQFAQECGQLRVVRVAVSGPAQSRHHDVSELLGAGGRVHPPPVQEAAPGQAQTPRQWADGIRLPLAALAQKARGTLGALGSSGKESPFCVR</sequence>
<dbReference type="AlphaFoldDB" id="A0A640SPC2"/>
<evidence type="ECO:0000313" key="2">
    <source>
        <dbReference type="Proteomes" id="UP000430079"/>
    </source>
</evidence>
<gene>
    <name evidence="1" type="ORF">Sgleb_13060</name>
</gene>
<proteinExistence type="predicted"/>
<comment type="caution">
    <text evidence="1">The sequence shown here is derived from an EMBL/GenBank/DDBJ whole genome shotgun (WGS) entry which is preliminary data.</text>
</comment>
<accession>A0A640SPC2</accession>
<protein>
    <recommendedName>
        <fullName evidence="3">Type II toxin-antitoxin system RelE/ParE family toxin</fullName>
    </recommendedName>
</protein>
<keyword evidence="2" id="KW-1185">Reference proteome</keyword>
<dbReference type="Proteomes" id="UP000430079">
    <property type="component" value="Unassembled WGS sequence"/>
</dbReference>
<reference evidence="1 2" key="1">
    <citation type="submission" date="2019-12" db="EMBL/GenBank/DDBJ databases">
        <title>Whole genome shotgun sequence of Streptomyces hygroscopicus subsp. glebosus NBRC 13786.</title>
        <authorList>
            <person name="Ichikawa N."/>
            <person name="Kimura A."/>
            <person name="Kitahashi Y."/>
            <person name="Komaki H."/>
            <person name="Tamura T."/>
        </authorList>
    </citation>
    <scope>NUCLEOTIDE SEQUENCE [LARGE SCALE GENOMIC DNA]</scope>
    <source>
        <strain evidence="1 2">NBRC 13786</strain>
    </source>
</reference>
<evidence type="ECO:0000313" key="1">
    <source>
        <dbReference type="EMBL" id="GFE13259.1"/>
    </source>
</evidence>
<evidence type="ECO:0008006" key="3">
    <source>
        <dbReference type="Google" id="ProtNLM"/>
    </source>
</evidence>
<name>A0A640SPC2_9ACTN</name>